<keyword evidence="3 8" id="KW-0489">Methyltransferase</keyword>
<reference evidence="10 11" key="1">
    <citation type="submission" date="2024-09" db="EMBL/GenBank/DDBJ databases">
        <authorList>
            <person name="Sun Q."/>
            <person name="Mori K."/>
        </authorList>
    </citation>
    <scope>NUCLEOTIDE SEQUENCE [LARGE SCALE GENOMIC DNA]</scope>
    <source>
        <strain evidence="10 11">CICC 10874</strain>
    </source>
</reference>
<dbReference type="RefSeq" id="WP_376983070.1">
    <property type="nucleotide sequence ID" value="NZ_JBHLSV010000037.1"/>
</dbReference>
<comment type="catalytic activity">
    <reaction evidence="7 8">
        <text>a 6-O-methyl-2'-deoxyguanosine in DNA + L-cysteinyl-[protein] = S-methyl-L-cysteinyl-[protein] + a 2'-deoxyguanosine in DNA</text>
        <dbReference type="Rhea" id="RHEA:24000"/>
        <dbReference type="Rhea" id="RHEA-COMP:10131"/>
        <dbReference type="Rhea" id="RHEA-COMP:10132"/>
        <dbReference type="Rhea" id="RHEA-COMP:11367"/>
        <dbReference type="Rhea" id="RHEA-COMP:11368"/>
        <dbReference type="ChEBI" id="CHEBI:29950"/>
        <dbReference type="ChEBI" id="CHEBI:82612"/>
        <dbReference type="ChEBI" id="CHEBI:85445"/>
        <dbReference type="ChEBI" id="CHEBI:85448"/>
        <dbReference type="EC" id="2.1.1.63"/>
    </reaction>
</comment>
<organism evidence="10 11">
    <name type="scientific">Brachybacterium hainanense</name>
    <dbReference type="NCBI Taxonomy" id="1541174"/>
    <lineage>
        <taxon>Bacteria</taxon>
        <taxon>Bacillati</taxon>
        <taxon>Actinomycetota</taxon>
        <taxon>Actinomycetes</taxon>
        <taxon>Micrococcales</taxon>
        <taxon>Dermabacteraceae</taxon>
        <taxon>Brachybacterium</taxon>
    </lineage>
</organism>
<dbReference type="Proteomes" id="UP001589793">
    <property type="component" value="Unassembled WGS sequence"/>
</dbReference>
<dbReference type="InterPro" id="IPR023546">
    <property type="entry name" value="MGMT"/>
</dbReference>
<keyword evidence="11" id="KW-1185">Reference proteome</keyword>
<comment type="catalytic activity">
    <reaction evidence="1 8">
        <text>a 4-O-methyl-thymidine in DNA + L-cysteinyl-[protein] = a thymidine in DNA + S-methyl-L-cysteinyl-[protein]</text>
        <dbReference type="Rhea" id="RHEA:53428"/>
        <dbReference type="Rhea" id="RHEA-COMP:10131"/>
        <dbReference type="Rhea" id="RHEA-COMP:10132"/>
        <dbReference type="Rhea" id="RHEA-COMP:13555"/>
        <dbReference type="Rhea" id="RHEA-COMP:13556"/>
        <dbReference type="ChEBI" id="CHEBI:29950"/>
        <dbReference type="ChEBI" id="CHEBI:82612"/>
        <dbReference type="ChEBI" id="CHEBI:137386"/>
        <dbReference type="ChEBI" id="CHEBI:137387"/>
        <dbReference type="EC" id="2.1.1.63"/>
    </reaction>
</comment>
<comment type="subcellular location">
    <subcellularLocation>
        <location evidence="8">Cytoplasm</location>
    </subcellularLocation>
</comment>
<dbReference type="EMBL" id="JBHLSV010000037">
    <property type="protein sequence ID" value="MFC0676027.1"/>
    <property type="molecule type" value="Genomic_DNA"/>
</dbReference>
<evidence type="ECO:0000256" key="4">
    <source>
        <dbReference type="ARBA" id="ARBA00022679"/>
    </source>
</evidence>
<dbReference type="PANTHER" id="PTHR10815:SF5">
    <property type="entry name" value="METHYLATED-DNA--PROTEIN-CYSTEINE METHYLTRANSFERASE"/>
    <property type="match status" value="1"/>
</dbReference>
<evidence type="ECO:0000256" key="7">
    <source>
        <dbReference type="ARBA" id="ARBA00049348"/>
    </source>
</evidence>
<keyword evidence="5 8" id="KW-0227">DNA damage</keyword>
<dbReference type="Gene3D" id="3.30.160.70">
    <property type="entry name" value="Methylated DNA-protein cysteine methyltransferase domain"/>
    <property type="match status" value="1"/>
</dbReference>
<dbReference type="CDD" id="cd06445">
    <property type="entry name" value="ATase"/>
    <property type="match status" value="1"/>
</dbReference>
<evidence type="ECO:0000256" key="2">
    <source>
        <dbReference type="ARBA" id="ARBA00022490"/>
    </source>
</evidence>
<sequence length="183" mass="19437">MSTPSIPRTDGSAPAPPRHLRIPTPLGIYVISAQGPAITGVWREDQAYFPTASRLGDPAGPGDELLAEARDQLLAYIAGQRERFELPLAPQGTAFQHQVWALLREIARGETTTYGELARRLGRPRAAQAVGRAVGTNPISILVPCHRVLASDGSLTGYAGGIETKRALLVLEGALEEQGALGL</sequence>
<evidence type="ECO:0000256" key="6">
    <source>
        <dbReference type="ARBA" id="ARBA00023204"/>
    </source>
</evidence>
<keyword evidence="2 8" id="KW-0963">Cytoplasm</keyword>
<dbReference type="Gene3D" id="1.10.10.10">
    <property type="entry name" value="Winged helix-like DNA-binding domain superfamily/Winged helix DNA-binding domain"/>
    <property type="match status" value="1"/>
</dbReference>
<comment type="similarity">
    <text evidence="8">Belongs to the MGMT family.</text>
</comment>
<evidence type="ECO:0000313" key="10">
    <source>
        <dbReference type="EMBL" id="MFC0676027.1"/>
    </source>
</evidence>
<evidence type="ECO:0000256" key="8">
    <source>
        <dbReference type="HAMAP-Rule" id="MF_00772"/>
    </source>
</evidence>
<dbReference type="GO" id="GO:0032259">
    <property type="term" value="P:methylation"/>
    <property type="evidence" value="ECO:0007669"/>
    <property type="project" value="UniProtKB-KW"/>
</dbReference>
<dbReference type="NCBIfam" id="TIGR00589">
    <property type="entry name" value="ogt"/>
    <property type="match status" value="1"/>
</dbReference>
<dbReference type="InterPro" id="IPR014048">
    <property type="entry name" value="MethylDNA_cys_MeTrfase_DNA-bd"/>
</dbReference>
<evidence type="ECO:0000313" key="11">
    <source>
        <dbReference type="Proteomes" id="UP001589793"/>
    </source>
</evidence>
<dbReference type="InterPro" id="IPR036217">
    <property type="entry name" value="MethylDNA_cys_MeTrfase_DNAb"/>
</dbReference>
<dbReference type="Pfam" id="PF01035">
    <property type="entry name" value="DNA_binding_1"/>
    <property type="match status" value="1"/>
</dbReference>
<protein>
    <recommendedName>
        <fullName evidence="8">Methylated-DNA--protein-cysteine methyltransferase</fullName>
        <ecNumber evidence="8">2.1.1.63</ecNumber>
    </recommendedName>
    <alternativeName>
        <fullName evidence="8">6-O-methylguanine-DNA methyltransferase</fullName>
        <shortName evidence="8">MGMT</shortName>
    </alternativeName>
    <alternativeName>
        <fullName evidence="8">O-6-methylguanine-DNA-alkyltransferase</fullName>
    </alternativeName>
</protein>
<dbReference type="SUPFAM" id="SSF53155">
    <property type="entry name" value="Methylated DNA-protein cysteine methyltransferase domain"/>
    <property type="match status" value="1"/>
</dbReference>
<evidence type="ECO:0000256" key="3">
    <source>
        <dbReference type="ARBA" id="ARBA00022603"/>
    </source>
</evidence>
<dbReference type="InterPro" id="IPR036388">
    <property type="entry name" value="WH-like_DNA-bd_sf"/>
</dbReference>
<dbReference type="SUPFAM" id="SSF46767">
    <property type="entry name" value="Methylated DNA-protein cysteine methyltransferase, C-terminal domain"/>
    <property type="match status" value="1"/>
</dbReference>
<dbReference type="InterPro" id="IPR001497">
    <property type="entry name" value="MethylDNA_cys_MeTrfase_AS"/>
</dbReference>
<gene>
    <name evidence="10" type="ORF">ACFFF6_18920</name>
</gene>
<feature type="active site" description="Nucleophile; methyl group acceptor" evidence="8">
    <location>
        <position position="145"/>
    </location>
</feature>
<dbReference type="GO" id="GO:0003908">
    <property type="term" value="F:methylated-DNA-[protein]-cysteine S-methyltransferase activity"/>
    <property type="evidence" value="ECO:0007669"/>
    <property type="project" value="UniProtKB-EC"/>
</dbReference>
<dbReference type="EC" id="2.1.1.63" evidence="8"/>
<feature type="domain" description="Methylated-DNA-[protein]-cysteine S-methyltransferase DNA binding" evidence="9">
    <location>
        <begin position="94"/>
        <end position="173"/>
    </location>
</feature>
<evidence type="ECO:0000256" key="5">
    <source>
        <dbReference type="ARBA" id="ARBA00022763"/>
    </source>
</evidence>
<dbReference type="PROSITE" id="PS00374">
    <property type="entry name" value="MGMT"/>
    <property type="match status" value="1"/>
</dbReference>
<evidence type="ECO:0000259" key="9">
    <source>
        <dbReference type="Pfam" id="PF01035"/>
    </source>
</evidence>
<evidence type="ECO:0000256" key="1">
    <source>
        <dbReference type="ARBA" id="ARBA00001286"/>
    </source>
</evidence>
<dbReference type="PANTHER" id="PTHR10815">
    <property type="entry name" value="METHYLATED-DNA--PROTEIN-CYSTEINE METHYLTRANSFERASE"/>
    <property type="match status" value="1"/>
</dbReference>
<dbReference type="InterPro" id="IPR036631">
    <property type="entry name" value="MGMT_N_sf"/>
</dbReference>
<dbReference type="HAMAP" id="MF_00772">
    <property type="entry name" value="OGT"/>
    <property type="match status" value="1"/>
</dbReference>
<name>A0ABV6RGA9_9MICO</name>
<accession>A0ABV6RGA9</accession>
<comment type="miscellaneous">
    <text evidence="8">This enzyme catalyzes only one turnover and therefore is not strictly catalytic. According to one definition, an enzyme is a biocatalyst that acts repeatedly and over many reaction cycles.</text>
</comment>
<keyword evidence="4 8" id="KW-0808">Transferase</keyword>
<proteinExistence type="inferred from homology"/>
<comment type="function">
    <text evidence="8">Involved in the cellular defense against the biological effects of O6-methylguanine (O6-MeG) and O4-methylthymine (O4-MeT) in DNA. Repairs the methylated nucleobase in DNA by stoichiometrically transferring the methyl group to a cysteine residue in the enzyme. This is a suicide reaction: the enzyme is irreversibly inactivated.</text>
</comment>
<keyword evidence="6 8" id="KW-0234">DNA repair</keyword>
<comment type="caution">
    <text evidence="10">The sequence shown here is derived from an EMBL/GenBank/DDBJ whole genome shotgun (WGS) entry which is preliminary data.</text>
</comment>